<proteinExistence type="predicted"/>
<feature type="repeat" description="TPR" evidence="1">
    <location>
        <begin position="147"/>
        <end position="180"/>
    </location>
</feature>
<dbReference type="InterPro" id="IPR011990">
    <property type="entry name" value="TPR-like_helical_dom_sf"/>
</dbReference>
<dbReference type="SMART" id="SM00530">
    <property type="entry name" value="HTH_XRE"/>
    <property type="match status" value="1"/>
</dbReference>
<dbReference type="PROSITE" id="PS50293">
    <property type="entry name" value="TPR_REGION"/>
    <property type="match status" value="1"/>
</dbReference>
<accession>C8NI30</accession>
<dbReference type="RefSeq" id="WP_005608214.1">
    <property type="nucleotide sequence ID" value="NZ_CP102283.1"/>
</dbReference>
<dbReference type="HOGENOM" id="CLU_053304_2_0_9"/>
<gene>
    <name evidence="3" type="ORF">HMPREF0444_1575</name>
</gene>
<dbReference type="InterPro" id="IPR010982">
    <property type="entry name" value="Lambda_DNA-bd_dom_sf"/>
</dbReference>
<dbReference type="GeneID" id="78412315"/>
<dbReference type="SUPFAM" id="SSF48452">
    <property type="entry name" value="TPR-like"/>
    <property type="match status" value="1"/>
</dbReference>
<dbReference type="Gene3D" id="1.25.40.10">
    <property type="entry name" value="Tetratricopeptide repeat domain"/>
    <property type="match status" value="1"/>
</dbReference>
<dbReference type="EMBL" id="ACKZ01000022">
    <property type="protein sequence ID" value="EEW36700.1"/>
    <property type="molecule type" value="Genomic_DNA"/>
</dbReference>
<reference evidence="3 4" key="1">
    <citation type="submission" date="2009-08" db="EMBL/GenBank/DDBJ databases">
        <authorList>
            <person name="Muzny D."/>
            <person name="Qin X."/>
            <person name="Deng J."/>
            <person name="Jiang H."/>
            <person name="Liu Y."/>
            <person name="Qu J."/>
            <person name="Song X.-Z."/>
            <person name="Zhang L."/>
            <person name="Thornton R."/>
            <person name="Coyle M."/>
            <person name="Francisco L."/>
            <person name="Jackson L."/>
            <person name="Javaid M."/>
            <person name="Korchina V."/>
            <person name="Kovar C."/>
            <person name="Mata R."/>
            <person name="Mathew T."/>
            <person name="Ngo R."/>
            <person name="Nguyen L."/>
            <person name="Nguyen N."/>
            <person name="Okwuonu G."/>
            <person name="Ongeri F."/>
            <person name="Pham C."/>
            <person name="Simmons D."/>
            <person name="Wilczek-Boney K."/>
            <person name="Hale W."/>
            <person name="Jakkamsetti A."/>
            <person name="Pham P."/>
            <person name="Ruth R."/>
            <person name="San Lucas F."/>
            <person name="Warren J."/>
            <person name="Zhang J."/>
            <person name="Zhao Z."/>
            <person name="Zhou C."/>
            <person name="Zhu D."/>
            <person name="Lee S."/>
            <person name="Bess C."/>
            <person name="Blankenburg K."/>
            <person name="Forbes L."/>
            <person name="Fu Q."/>
            <person name="Gubbala S."/>
            <person name="Hirani K."/>
            <person name="Jayaseelan J.C."/>
            <person name="Lara F."/>
            <person name="Munidasa M."/>
            <person name="Palculict T."/>
            <person name="Patil S."/>
            <person name="Pu L.-L."/>
            <person name="Saada N."/>
            <person name="Tang L."/>
            <person name="Weissenberger G."/>
            <person name="Zhu Y."/>
            <person name="Hemphill L."/>
            <person name="Shang Y."/>
            <person name="Youmans B."/>
            <person name="Ayvaz T."/>
            <person name="Ross M."/>
            <person name="Santibanez J."/>
            <person name="Aqrawi P."/>
            <person name="Gross S."/>
            <person name="Joshi V."/>
            <person name="Fowler G."/>
            <person name="Nazareth L."/>
            <person name="Reid J."/>
            <person name="Worley K."/>
            <person name="Petrosino J."/>
            <person name="Highlander S."/>
            <person name="Gibbs R."/>
        </authorList>
    </citation>
    <scope>NUCLEOTIDE SEQUENCE [LARGE SCALE GENOMIC DNA]</scope>
    <source>
        <strain evidence="3 4">ATCC 49175</strain>
    </source>
</reference>
<dbReference type="InterPro" id="IPR001387">
    <property type="entry name" value="Cro/C1-type_HTH"/>
</dbReference>
<dbReference type="GO" id="GO:0003677">
    <property type="term" value="F:DNA binding"/>
    <property type="evidence" value="ECO:0007669"/>
    <property type="project" value="UniProtKB-KW"/>
</dbReference>
<keyword evidence="1" id="KW-0802">TPR repeat</keyword>
<keyword evidence="3" id="KW-0238">DNA-binding</keyword>
<keyword evidence="4" id="KW-1185">Reference proteome</keyword>
<comment type="caution">
    <text evidence="3">The sequence shown here is derived from an EMBL/GenBank/DDBJ whole genome shotgun (WGS) entry which is preliminary data.</text>
</comment>
<feature type="domain" description="HTH cro/C1-type" evidence="2">
    <location>
        <begin position="10"/>
        <end position="59"/>
    </location>
</feature>
<evidence type="ECO:0000313" key="3">
    <source>
        <dbReference type="EMBL" id="EEW36700.1"/>
    </source>
</evidence>
<evidence type="ECO:0000256" key="1">
    <source>
        <dbReference type="PROSITE-ProRule" id="PRU00339"/>
    </source>
</evidence>
<dbReference type="PROSITE" id="PS50005">
    <property type="entry name" value="TPR"/>
    <property type="match status" value="1"/>
</dbReference>
<sequence>MDIQIFVNRRKELGLSQIELSEGICTQATLSRFENHGQIPSMKILTLLCKKLHMDVGELFPSVAIKDSVINKKLDKIEFHIVNMEYEEAEELIHSINAAHLTTQQLWRYLYLKGFTQTLLEKESTDSFFYFNQLLADHSDVDNKYIFLAYTGIGLIYMNQGDYDKAEYFFEKAIHQIDNHTIESIEDVCRVLTVLYYGGTFYAKIKEYDTSDVLLRRGITICSENHVTYYLARIKYLQAENAYVNDASSEEVKELMRDAAAFARVNKNTVLLEKIKVFKELVAKGE</sequence>
<dbReference type="Pfam" id="PF01381">
    <property type="entry name" value="HTH_3"/>
    <property type="match status" value="1"/>
</dbReference>
<organism evidence="3 4">
    <name type="scientific">Granulicatella adiacens ATCC 49175</name>
    <dbReference type="NCBI Taxonomy" id="638301"/>
    <lineage>
        <taxon>Bacteria</taxon>
        <taxon>Bacillati</taxon>
        <taxon>Bacillota</taxon>
        <taxon>Bacilli</taxon>
        <taxon>Lactobacillales</taxon>
        <taxon>Carnobacteriaceae</taxon>
        <taxon>Granulicatella</taxon>
    </lineage>
</organism>
<protein>
    <submittedName>
        <fullName evidence="3">DNA-binding helix-turn-helix protein</fullName>
    </submittedName>
</protein>
<dbReference type="SMART" id="SM00028">
    <property type="entry name" value="TPR"/>
    <property type="match status" value="1"/>
</dbReference>
<dbReference type="Pfam" id="PF00515">
    <property type="entry name" value="TPR_1"/>
    <property type="match status" value="1"/>
</dbReference>
<evidence type="ECO:0000259" key="2">
    <source>
        <dbReference type="PROSITE" id="PS50943"/>
    </source>
</evidence>
<dbReference type="AlphaFoldDB" id="C8NI30"/>
<dbReference type="PROSITE" id="PS50943">
    <property type="entry name" value="HTH_CROC1"/>
    <property type="match status" value="1"/>
</dbReference>
<dbReference type="SUPFAM" id="SSF47413">
    <property type="entry name" value="lambda repressor-like DNA-binding domains"/>
    <property type="match status" value="1"/>
</dbReference>
<dbReference type="CDD" id="cd00093">
    <property type="entry name" value="HTH_XRE"/>
    <property type="match status" value="1"/>
</dbReference>
<name>C8NI30_9LACT</name>
<dbReference type="Proteomes" id="UP000005926">
    <property type="component" value="Unassembled WGS sequence"/>
</dbReference>
<dbReference type="STRING" id="638301.HMPREF0444_1575"/>
<dbReference type="InterPro" id="IPR019734">
    <property type="entry name" value="TPR_rpt"/>
</dbReference>
<dbReference type="eggNOG" id="COG1396">
    <property type="taxonomic scope" value="Bacteria"/>
</dbReference>
<evidence type="ECO:0000313" key="4">
    <source>
        <dbReference type="Proteomes" id="UP000005926"/>
    </source>
</evidence>